<evidence type="ECO:0000259" key="11">
    <source>
        <dbReference type="Pfam" id="PF00326"/>
    </source>
</evidence>
<dbReference type="PANTHER" id="PTHR42776">
    <property type="entry name" value="SERINE PEPTIDASE S9 FAMILY MEMBER"/>
    <property type="match status" value="1"/>
</dbReference>
<dbReference type="InterPro" id="IPR011659">
    <property type="entry name" value="WD40"/>
</dbReference>
<evidence type="ECO:0000256" key="3">
    <source>
        <dbReference type="ARBA" id="ARBA00022525"/>
    </source>
</evidence>
<protein>
    <recommendedName>
        <fullName evidence="9">Dipeptidyl-peptidase V</fullName>
    </recommendedName>
</protein>
<dbReference type="Proteomes" id="UP001610432">
    <property type="component" value="Unassembled WGS sequence"/>
</dbReference>
<dbReference type="PANTHER" id="PTHR42776:SF11">
    <property type="entry name" value="DIPEPTIDYL-PEPTIDASE 5-RELATED"/>
    <property type="match status" value="1"/>
</dbReference>
<dbReference type="Pfam" id="PF07676">
    <property type="entry name" value="PD40"/>
    <property type="match status" value="1"/>
</dbReference>
<organism evidence="12 13">
    <name type="scientific">Aspergillus lucknowensis</name>
    <dbReference type="NCBI Taxonomy" id="176173"/>
    <lineage>
        <taxon>Eukaryota</taxon>
        <taxon>Fungi</taxon>
        <taxon>Dikarya</taxon>
        <taxon>Ascomycota</taxon>
        <taxon>Pezizomycotina</taxon>
        <taxon>Eurotiomycetes</taxon>
        <taxon>Eurotiomycetidae</taxon>
        <taxon>Eurotiales</taxon>
        <taxon>Aspergillaceae</taxon>
        <taxon>Aspergillus</taxon>
        <taxon>Aspergillus subgen. Nidulantes</taxon>
    </lineage>
</organism>
<keyword evidence="5 10" id="KW-0732">Signal</keyword>
<dbReference type="InterPro" id="IPR001375">
    <property type="entry name" value="Peptidase_S9_cat"/>
</dbReference>
<evidence type="ECO:0000256" key="6">
    <source>
        <dbReference type="ARBA" id="ARBA00022801"/>
    </source>
</evidence>
<sequence length="722" mass="79643">MGAFRWLSLAAAASSALALTPEGLISAPRRSEAVPNPSGKVAFFSTSQYSFETKETSAWWSLIDLKTGDIKPLTDDSNVSELVWLTDSTLLYINGTNSQIPGGSELWVTGVSDFAGGYKAASLPAQFSGLKAVTTESGQIKYVFSGKSYRNGTAYNEELATTYASTARIYDSIYVRHWDTYLDTTFNAVFSGTLGYSQQTRLLSIGGLHNLVAPVPNAESPYPPFGGASDYDISPDGKWVAFKSKAPDRPQANYTTAYIYLVPHDGSETAVPINAVGSAPKGVEGDANNPVFSPDSKTLAYFQMIDPTYESDRRTLYLYDIASKEISALATEWDRSPDSAKWVDDETIVVGAEDNARGNLFLIPIKEATGDFVPDALTERGYATAYYPLPHKSLLVTGSAIWTSWIVYTASLNPEKGVLKTLASANEIDPELDGLSSNDVAEIFFQGDWTEIQAWVIFPENFDRNGKFPLCYLIHGGPQGSWADSWSTRWNPKVFADQGYVVVAPNPTGSTGFGDELTDAIQNNWGGSPYEDLVKGFEYAQRDLPYVDTSRAVAAGASYGGFMVNWIQGSDLGREFKALVTHDGTFVADAKISTEELWFMEREFNGTFWDARENYRRWDPSAPERILRFDTPHLIIHNDLDYRLPVAEGLSIFNVLQERGVPSRFLNFPDENHWVLQPENSLVWHQQVLGWLNKYSGVGEENEDAVSLEDTVIPVVNVNPPA</sequence>
<feature type="chain" id="PRO_5046345777" description="Dipeptidyl-peptidase V" evidence="10">
    <location>
        <begin position="19"/>
        <end position="722"/>
    </location>
</feature>
<name>A0ABR4LS90_9EURO</name>
<comment type="subcellular location">
    <subcellularLocation>
        <location evidence="1">Secreted</location>
    </subcellularLocation>
</comment>
<dbReference type="SUPFAM" id="SSF82171">
    <property type="entry name" value="DPP6 N-terminal domain-like"/>
    <property type="match status" value="1"/>
</dbReference>
<keyword evidence="3" id="KW-0964">Secreted</keyword>
<evidence type="ECO:0000256" key="2">
    <source>
        <dbReference type="ARBA" id="ARBA00010040"/>
    </source>
</evidence>
<keyword evidence="8" id="KW-0325">Glycoprotein</keyword>
<keyword evidence="6" id="KW-0378">Hydrolase</keyword>
<comment type="caution">
    <text evidence="12">The sequence shown here is derived from an EMBL/GenBank/DDBJ whole genome shotgun (WGS) entry which is preliminary data.</text>
</comment>
<dbReference type="InterPro" id="IPR029058">
    <property type="entry name" value="AB_hydrolase_fold"/>
</dbReference>
<dbReference type="Gene3D" id="2.120.10.30">
    <property type="entry name" value="TolB, C-terminal domain"/>
    <property type="match status" value="1"/>
</dbReference>
<evidence type="ECO:0000313" key="12">
    <source>
        <dbReference type="EMBL" id="KAL2867391.1"/>
    </source>
</evidence>
<evidence type="ECO:0000256" key="7">
    <source>
        <dbReference type="ARBA" id="ARBA00022825"/>
    </source>
</evidence>
<evidence type="ECO:0000256" key="4">
    <source>
        <dbReference type="ARBA" id="ARBA00022670"/>
    </source>
</evidence>
<accession>A0ABR4LS90</accession>
<evidence type="ECO:0000313" key="13">
    <source>
        <dbReference type="Proteomes" id="UP001610432"/>
    </source>
</evidence>
<dbReference type="Pfam" id="PF00326">
    <property type="entry name" value="Peptidase_S9"/>
    <property type="match status" value="1"/>
</dbReference>
<dbReference type="SUPFAM" id="SSF53474">
    <property type="entry name" value="alpha/beta-Hydrolases"/>
    <property type="match status" value="1"/>
</dbReference>
<reference evidence="12 13" key="1">
    <citation type="submission" date="2024-07" db="EMBL/GenBank/DDBJ databases">
        <title>Section-level genome sequencing and comparative genomics of Aspergillus sections Usti and Cavernicolus.</title>
        <authorList>
            <consortium name="Lawrence Berkeley National Laboratory"/>
            <person name="Nybo J.L."/>
            <person name="Vesth T.C."/>
            <person name="Theobald S."/>
            <person name="Frisvad J.C."/>
            <person name="Larsen T.O."/>
            <person name="Kjaerboelling I."/>
            <person name="Rothschild-Mancinelli K."/>
            <person name="Lyhne E.K."/>
            <person name="Kogle M.E."/>
            <person name="Barry K."/>
            <person name="Clum A."/>
            <person name="Na H."/>
            <person name="Ledsgaard L."/>
            <person name="Lin J."/>
            <person name="Lipzen A."/>
            <person name="Kuo A."/>
            <person name="Riley R."/>
            <person name="Mondo S."/>
            <person name="Labutti K."/>
            <person name="Haridas S."/>
            <person name="Pangalinan J."/>
            <person name="Salamov A.A."/>
            <person name="Simmons B.A."/>
            <person name="Magnuson J.K."/>
            <person name="Chen J."/>
            <person name="Drula E."/>
            <person name="Henrissat B."/>
            <person name="Wiebenga A."/>
            <person name="Lubbers R.J."/>
            <person name="Gomes A.C."/>
            <person name="Macurrencykelacurrency M.R."/>
            <person name="Stajich J."/>
            <person name="Grigoriev I.V."/>
            <person name="Mortensen U.H."/>
            <person name="De Vries R.P."/>
            <person name="Baker S.E."/>
            <person name="Andersen M.R."/>
        </authorList>
    </citation>
    <scope>NUCLEOTIDE SEQUENCE [LARGE SCALE GENOMIC DNA]</scope>
    <source>
        <strain evidence="12 13">CBS 449.75</strain>
    </source>
</reference>
<evidence type="ECO:0000256" key="5">
    <source>
        <dbReference type="ARBA" id="ARBA00022729"/>
    </source>
</evidence>
<evidence type="ECO:0000256" key="10">
    <source>
        <dbReference type="SAM" id="SignalP"/>
    </source>
</evidence>
<dbReference type="RefSeq" id="XP_070886370.1">
    <property type="nucleotide sequence ID" value="XM_071035541.1"/>
</dbReference>
<comment type="similarity">
    <text evidence="2">Belongs to the peptidase S9C family.</text>
</comment>
<keyword evidence="4" id="KW-0645">Protease</keyword>
<evidence type="ECO:0000256" key="9">
    <source>
        <dbReference type="ARBA" id="ARBA00032829"/>
    </source>
</evidence>
<keyword evidence="13" id="KW-1185">Reference proteome</keyword>
<dbReference type="InterPro" id="IPR011042">
    <property type="entry name" value="6-blade_b-propeller_TolB-like"/>
</dbReference>
<evidence type="ECO:0000256" key="1">
    <source>
        <dbReference type="ARBA" id="ARBA00004613"/>
    </source>
</evidence>
<dbReference type="EMBL" id="JBFXLQ010000019">
    <property type="protein sequence ID" value="KAL2867391.1"/>
    <property type="molecule type" value="Genomic_DNA"/>
</dbReference>
<dbReference type="Gene3D" id="3.40.50.1820">
    <property type="entry name" value="alpha/beta hydrolase"/>
    <property type="match status" value="1"/>
</dbReference>
<evidence type="ECO:0000256" key="8">
    <source>
        <dbReference type="ARBA" id="ARBA00023180"/>
    </source>
</evidence>
<feature type="domain" description="Peptidase S9 prolyl oligopeptidase catalytic" evidence="11">
    <location>
        <begin position="486"/>
        <end position="697"/>
    </location>
</feature>
<gene>
    <name evidence="12" type="ORF">BJX67DRAFT_85100</name>
</gene>
<dbReference type="GeneID" id="98150613"/>
<proteinExistence type="inferred from homology"/>
<keyword evidence="7" id="KW-0720">Serine protease</keyword>
<feature type="signal peptide" evidence="10">
    <location>
        <begin position="1"/>
        <end position="18"/>
    </location>
</feature>